<keyword evidence="3" id="KW-0010">Activator</keyword>
<keyword evidence="4" id="KW-0804">Transcription</keyword>
<reference evidence="6 7" key="1">
    <citation type="submission" date="2018-05" db="EMBL/GenBank/DDBJ databases">
        <title>Genomic Encyclopedia of Type Strains, Phase III (KMG-III): the genomes of soil and plant-associated and newly described type strains.</title>
        <authorList>
            <person name="Whitman W."/>
        </authorList>
    </citation>
    <scope>NUCLEOTIDE SEQUENCE [LARGE SCALE GENOMIC DNA]</scope>
    <source>
        <strain evidence="6 7">CECT 5696</strain>
    </source>
</reference>
<feature type="domain" description="HTH araC/xylS-type" evidence="5">
    <location>
        <begin position="180"/>
        <end position="278"/>
    </location>
</feature>
<dbReference type="SUPFAM" id="SSF51215">
    <property type="entry name" value="Regulatory protein AraC"/>
    <property type="match status" value="1"/>
</dbReference>
<name>A0A2V2YX81_9BACL</name>
<comment type="caution">
    <text evidence="6">The sequence shown here is derived from an EMBL/GenBank/DDBJ whole genome shotgun (WGS) entry which is preliminary data.</text>
</comment>
<dbReference type="InterPro" id="IPR037923">
    <property type="entry name" value="HTH-like"/>
</dbReference>
<dbReference type="InterPro" id="IPR020449">
    <property type="entry name" value="Tscrpt_reg_AraC-type_HTH"/>
</dbReference>
<dbReference type="SMART" id="SM00342">
    <property type="entry name" value="HTH_ARAC"/>
    <property type="match status" value="1"/>
</dbReference>
<proteinExistence type="predicted"/>
<dbReference type="PROSITE" id="PS01124">
    <property type="entry name" value="HTH_ARAC_FAMILY_2"/>
    <property type="match status" value="1"/>
</dbReference>
<dbReference type="EMBL" id="QGTQ01000023">
    <property type="protein sequence ID" value="PWV95970.1"/>
    <property type="molecule type" value="Genomic_DNA"/>
</dbReference>
<evidence type="ECO:0000256" key="4">
    <source>
        <dbReference type="ARBA" id="ARBA00023163"/>
    </source>
</evidence>
<dbReference type="PANTHER" id="PTHR46796">
    <property type="entry name" value="HTH-TYPE TRANSCRIPTIONAL ACTIVATOR RHAS-RELATED"/>
    <property type="match status" value="1"/>
</dbReference>
<dbReference type="InterPro" id="IPR050204">
    <property type="entry name" value="AraC_XylS_family_regulators"/>
</dbReference>
<evidence type="ECO:0000256" key="1">
    <source>
        <dbReference type="ARBA" id="ARBA00023015"/>
    </source>
</evidence>
<keyword evidence="7" id="KW-1185">Reference proteome</keyword>
<evidence type="ECO:0000313" key="6">
    <source>
        <dbReference type="EMBL" id="PWV95970.1"/>
    </source>
</evidence>
<protein>
    <submittedName>
        <fullName evidence="6">AraC family transcriptional regulator</fullName>
    </submittedName>
</protein>
<evidence type="ECO:0000256" key="2">
    <source>
        <dbReference type="ARBA" id="ARBA00023125"/>
    </source>
</evidence>
<evidence type="ECO:0000259" key="5">
    <source>
        <dbReference type="PROSITE" id="PS01124"/>
    </source>
</evidence>
<dbReference type="PROSITE" id="PS00041">
    <property type="entry name" value="HTH_ARAC_FAMILY_1"/>
    <property type="match status" value="1"/>
</dbReference>
<dbReference type="GO" id="GO:0043565">
    <property type="term" value="F:sequence-specific DNA binding"/>
    <property type="evidence" value="ECO:0007669"/>
    <property type="project" value="InterPro"/>
</dbReference>
<organism evidence="6 7">
    <name type="scientific">Paenibacillus cellulosilyticus</name>
    <dbReference type="NCBI Taxonomy" id="375489"/>
    <lineage>
        <taxon>Bacteria</taxon>
        <taxon>Bacillati</taxon>
        <taxon>Bacillota</taxon>
        <taxon>Bacilli</taxon>
        <taxon>Bacillales</taxon>
        <taxon>Paenibacillaceae</taxon>
        <taxon>Paenibacillus</taxon>
    </lineage>
</organism>
<dbReference type="AlphaFoldDB" id="A0A2V2YX81"/>
<dbReference type="InterPro" id="IPR018062">
    <property type="entry name" value="HTH_AraC-typ_CS"/>
</dbReference>
<dbReference type="Proteomes" id="UP000246635">
    <property type="component" value="Unassembled WGS sequence"/>
</dbReference>
<gene>
    <name evidence="6" type="ORF">DFQ01_12347</name>
</gene>
<sequence>MYYINATLKGVSSVLIFQMKLPHAELVIDVSDQSLDDPHEHKDLYQLLIPLKGSVVSWFNGRSYTLERGISTLKNPETTHWHELREPSKSIIVSWSREEFSTWCSSEGIEIGPDLTLNEKQIIMPESFLKHMNRWAMQQMNDDDATSLAGIQSEVFELLSRLSRDDPGLSVTVLDNISIQRAITYIHDRYADPITLEDLMAVANQSKYHFIRSFKKATGYSPYNYILAVRINRAKALLRDSKATVQQISDTLGFSSVNHFTRTFQNLTGVSPKAFRDGL</sequence>
<evidence type="ECO:0000313" key="7">
    <source>
        <dbReference type="Proteomes" id="UP000246635"/>
    </source>
</evidence>
<dbReference type="PANTHER" id="PTHR46796:SF6">
    <property type="entry name" value="ARAC SUBFAMILY"/>
    <property type="match status" value="1"/>
</dbReference>
<dbReference type="PRINTS" id="PR00032">
    <property type="entry name" value="HTHARAC"/>
</dbReference>
<keyword evidence="1" id="KW-0805">Transcription regulation</keyword>
<dbReference type="Gene3D" id="1.10.10.60">
    <property type="entry name" value="Homeodomain-like"/>
    <property type="match status" value="2"/>
</dbReference>
<dbReference type="InterPro" id="IPR009057">
    <property type="entry name" value="Homeodomain-like_sf"/>
</dbReference>
<dbReference type="GO" id="GO:0003700">
    <property type="term" value="F:DNA-binding transcription factor activity"/>
    <property type="evidence" value="ECO:0007669"/>
    <property type="project" value="InterPro"/>
</dbReference>
<accession>A0A2V2YX81</accession>
<dbReference type="SUPFAM" id="SSF46689">
    <property type="entry name" value="Homeodomain-like"/>
    <property type="match status" value="2"/>
</dbReference>
<dbReference type="Pfam" id="PF12833">
    <property type="entry name" value="HTH_18"/>
    <property type="match status" value="1"/>
</dbReference>
<evidence type="ECO:0000256" key="3">
    <source>
        <dbReference type="ARBA" id="ARBA00023159"/>
    </source>
</evidence>
<dbReference type="InterPro" id="IPR018060">
    <property type="entry name" value="HTH_AraC"/>
</dbReference>
<keyword evidence="2" id="KW-0238">DNA-binding</keyword>